<feature type="domain" description="CobQ/CobB/MinD/ParA nucleotide binding" evidence="1">
    <location>
        <begin position="6"/>
        <end position="137"/>
    </location>
</feature>
<protein>
    <submittedName>
        <fullName evidence="2">Conjugal transfer protein TraL</fullName>
    </submittedName>
</protein>
<dbReference type="Pfam" id="PF01656">
    <property type="entry name" value="CbiA"/>
    <property type="match status" value="1"/>
</dbReference>
<dbReference type="RefSeq" id="WP_309542277.1">
    <property type="nucleotide sequence ID" value="NZ_CP133659.1"/>
</dbReference>
<keyword evidence="3" id="KW-1185">Reference proteome</keyword>
<dbReference type="SUPFAM" id="SSF52540">
    <property type="entry name" value="P-loop containing nucleoside triphosphate hydrolases"/>
    <property type="match status" value="1"/>
</dbReference>
<organism evidence="2 3">
    <name type="scientific">Nitratidesulfovibrio liaohensis</name>
    <dbReference type="NCBI Taxonomy" id="2604158"/>
    <lineage>
        <taxon>Bacteria</taxon>
        <taxon>Pseudomonadati</taxon>
        <taxon>Thermodesulfobacteriota</taxon>
        <taxon>Desulfovibrionia</taxon>
        <taxon>Desulfovibrionales</taxon>
        <taxon>Desulfovibrionaceae</taxon>
        <taxon>Nitratidesulfovibrio</taxon>
    </lineage>
</organism>
<proteinExistence type="predicted"/>
<evidence type="ECO:0000313" key="2">
    <source>
        <dbReference type="EMBL" id="WMW66373.1"/>
    </source>
</evidence>
<reference evidence="2" key="1">
    <citation type="submission" date="2023-09" db="EMBL/GenBank/DDBJ databases">
        <authorList>
            <consortium name="CW5 consortium"/>
            <person name="Lu C.-W."/>
        </authorList>
    </citation>
    <scope>NUCLEOTIDE SEQUENCE</scope>
    <source>
        <strain evidence="2">KPS</strain>
    </source>
</reference>
<evidence type="ECO:0000259" key="1">
    <source>
        <dbReference type="Pfam" id="PF01656"/>
    </source>
</evidence>
<dbReference type="EMBL" id="CP133659">
    <property type="protein sequence ID" value="WMW66373.1"/>
    <property type="molecule type" value="Genomic_DNA"/>
</dbReference>
<accession>A0ABY9R6D2</accession>
<gene>
    <name evidence="2" type="ORF">KPS_000941</name>
</gene>
<dbReference type="InterPro" id="IPR027417">
    <property type="entry name" value="P-loop_NTPase"/>
</dbReference>
<dbReference type="Gene3D" id="3.40.50.300">
    <property type="entry name" value="P-loop containing nucleotide triphosphate hydrolases"/>
    <property type="match status" value="1"/>
</dbReference>
<name>A0ABY9R6D2_9BACT</name>
<evidence type="ECO:0000313" key="3">
    <source>
        <dbReference type="Proteomes" id="UP001180616"/>
    </source>
</evidence>
<dbReference type="InterPro" id="IPR002586">
    <property type="entry name" value="CobQ/CobB/MinD/ParA_Nub-bd_dom"/>
</dbReference>
<dbReference type="Proteomes" id="UP001180616">
    <property type="component" value="Chromosome"/>
</dbReference>
<sequence>MATIHMVMQGKGGVGKSLCSSLLVQYLSARDQVVRAYDTDPVNNTLAGYKAFGVRIIEIMVGDDIDPRGFDPLLEELHGLGADTHAVIDNGAASFVPLGSYLAENDAISMLQGAGHTVYFHTVITGGQALGDTVDGLRAIVQSFPDSPVVVWLNRFFGEIAASDGRSFEQFKVATEYGDRFHALVNIPLRKAATFGRDLESLFAQRQTFAEAAADESLPLMTRQRCVTWWADMCRELDKAMLA</sequence>